<accession>A0AAD7HX44</accession>
<keyword evidence="3" id="KW-1185">Reference proteome</keyword>
<gene>
    <name evidence="2" type="ORF">DFH07DRAFT_177799</name>
</gene>
<dbReference type="Pfam" id="PF22041">
    <property type="entry name" value="GST_C_7"/>
    <property type="match status" value="1"/>
</dbReference>
<dbReference type="SUPFAM" id="SSF52833">
    <property type="entry name" value="Thioredoxin-like"/>
    <property type="match status" value="1"/>
</dbReference>
<dbReference type="InterPro" id="IPR036282">
    <property type="entry name" value="Glutathione-S-Trfase_C_sf"/>
</dbReference>
<dbReference type="InterPro" id="IPR054416">
    <property type="entry name" value="GST_UstS-like_C"/>
</dbReference>
<dbReference type="Pfam" id="PF13409">
    <property type="entry name" value="GST_N_2"/>
    <property type="match status" value="1"/>
</dbReference>
<protein>
    <recommendedName>
        <fullName evidence="1">GST N-terminal domain-containing protein</fullName>
    </recommendedName>
</protein>
<dbReference type="InterPro" id="IPR004045">
    <property type="entry name" value="Glutathione_S-Trfase_N"/>
</dbReference>
<evidence type="ECO:0000259" key="1">
    <source>
        <dbReference type="PROSITE" id="PS50404"/>
    </source>
</evidence>
<sequence length="252" mass="28371">MSNEPIIFYDIPSTAPGCAWSPNTWIIRYALNLKGLEYKTVWVEYPDIADLCKRIGAAPSMIRKNGSPYYTLPVIEDPATGTVLSESLLITEYLDATYPGTHALIPPGTRTLQRSSYDHVTTASTEYIMPAVADILRPRSKGYFVRTREESFGKKLADMTPTGEAHEIAWKELEAGFGRVSSWMKDDMFVMGDVVSYADLVVAGEFQWFKKSFGEESDKWKDMLTWQGGRWAKLVNNLQKYEGPAEEAPISE</sequence>
<reference evidence="2" key="1">
    <citation type="submission" date="2023-03" db="EMBL/GenBank/DDBJ databases">
        <title>Massive genome expansion in bonnet fungi (Mycena s.s.) driven by repeated elements and novel gene families across ecological guilds.</title>
        <authorList>
            <consortium name="Lawrence Berkeley National Laboratory"/>
            <person name="Harder C.B."/>
            <person name="Miyauchi S."/>
            <person name="Viragh M."/>
            <person name="Kuo A."/>
            <person name="Thoen E."/>
            <person name="Andreopoulos B."/>
            <person name="Lu D."/>
            <person name="Skrede I."/>
            <person name="Drula E."/>
            <person name="Henrissat B."/>
            <person name="Morin E."/>
            <person name="Kohler A."/>
            <person name="Barry K."/>
            <person name="LaButti K."/>
            <person name="Morin E."/>
            <person name="Salamov A."/>
            <person name="Lipzen A."/>
            <person name="Mereny Z."/>
            <person name="Hegedus B."/>
            <person name="Baldrian P."/>
            <person name="Stursova M."/>
            <person name="Weitz H."/>
            <person name="Taylor A."/>
            <person name="Grigoriev I.V."/>
            <person name="Nagy L.G."/>
            <person name="Martin F."/>
            <person name="Kauserud H."/>
        </authorList>
    </citation>
    <scope>NUCLEOTIDE SEQUENCE</scope>
    <source>
        <strain evidence="2">CBHHK188m</strain>
    </source>
</reference>
<dbReference type="EMBL" id="JARJLG010000196">
    <property type="protein sequence ID" value="KAJ7729647.1"/>
    <property type="molecule type" value="Genomic_DNA"/>
</dbReference>
<proteinExistence type="predicted"/>
<feature type="domain" description="GST N-terminal" evidence="1">
    <location>
        <begin position="11"/>
        <end position="102"/>
    </location>
</feature>
<dbReference type="Gene3D" id="1.20.1050.10">
    <property type="match status" value="1"/>
</dbReference>
<name>A0AAD7HX44_9AGAR</name>
<dbReference type="PROSITE" id="PS50404">
    <property type="entry name" value="GST_NTER"/>
    <property type="match status" value="1"/>
</dbReference>
<dbReference type="Proteomes" id="UP001215280">
    <property type="component" value="Unassembled WGS sequence"/>
</dbReference>
<evidence type="ECO:0000313" key="3">
    <source>
        <dbReference type="Proteomes" id="UP001215280"/>
    </source>
</evidence>
<dbReference type="Gene3D" id="3.40.30.10">
    <property type="entry name" value="Glutaredoxin"/>
    <property type="match status" value="1"/>
</dbReference>
<comment type="caution">
    <text evidence="2">The sequence shown here is derived from an EMBL/GenBank/DDBJ whole genome shotgun (WGS) entry which is preliminary data.</text>
</comment>
<evidence type="ECO:0000313" key="2">
    <source>
        <dbReference type="EMBL" id="KAJ7729647.1"/>
    </source>
</evidence>
<organism evidence="2 3">
    <name type="scientific">Mycena maculata</name>
    <dbReference type="NCBI Taxonomy" id="230809"/>
    <lineage>
        <taxon>Eukaryota</taxon>
        <taxon>Fungi</taxon>
        <taxon>Dikarya</taxon>
        <taxon>Basidiomycota</taxon>
        <taxon>Agaricomycotina</taxon>
        <taxon>Agaricomycetes</taxon>
        <taxon>Agaricomycetidae</taxon>
        <taxon>Agaricales</taxon>
        <taxon>Marasmiineae</taxon>
        <taxon>Mycenaceae</taxon>
        <taxon>Mycena</taxon>
    </lineage>
</organism>
<dbReference type="AlphaFoldDB" id="A0AAD7HX44"/>
<dbReference type="InterPro" id="IPR036249">
    <property type="entry name" value="Thioredoxin-like_sf"/>
</dbReference>
<dbReference type="SUPFAM" id="SSF47616">
    <property type="entry name" value="GST C-terminal domain-like"/>
    <property type="match status" value="1"/>
</dbReference>